<evidence type="ECO:0000256" key="5">
    <source>
        <dbReference type="ARBA" id="ARBA00023303"/>
    </source>
</evidence>
<keyword evidence="3" id="KW-0406">Ion transport</keyword>
<dbReference type="EMBL" id="JAUHHV010000001">
    <property type="protein sequence ID" value="KAK1438218.1"/>
    <property type="molecule type" value="Genomic_DNA"/>
</dbReference>
<feature type="domain" description="KHA" evidence="7">
    <location>
        <begin position="39"/>
        <end position="105"/>
    </location>
</feature>
<dbReference type="Pfam" id="PF11834">
    <property type="entry name" value="KHA"/>
    <property type="match status" value="1"/>
</dbReference>
<evidence type="ECO:0000256" key="6">
    <source>
        <dbReference type="SAM" id="MobiDB-lite"/>
    </source>
</evidence>
<comment type="caution">
    <text evidence="8">The sequence shown here is derived from an EMBL/GenBank/DDBJ whole genome shotgun (WGS) entry which is preliminary data.</text>
</comment>
<evidence type="ECO:0000313" key="9">
    <source>
        <dbReference type="Proteomes" id="UP001229421"/>
    </source>
</evidence>
<evidence type="ECO:0000256" key="4">
    <source>
        <dbReference type="ARBA" id="ARBA00022958"/>
    </source>
</evidence>
<evidence type="ECO:0000313" key="8">
    <source>
        <dbReference type="EMBL" id="KAK1438218.1"/>
    </source>
</evidence>
<keyword evidence="2" id="KW-0631">Potassium channel</keyword>
<feature type="region of interest" description="Disordered" evidence="6">
    <location>
        <begin position="1"/>
        <end position="32"/>
    </location>
</feature>
<dbReference type="GO" id="GO:0005249">
    <property type="term" value="F:voltage-gated potassium channel activity"/>
    <property type="evidence" value="ECO:0007669"/>
    <property type="project" value="InterPro"/>
</dbReference>
<keyword evidence="9" id="KW-1185">Reference proteome</keyword>
<dbReference type="InterPro" id="IPR045319">
    <property type="entry name" value="KAT/AKT"/>
</dbReference>
<keyword evidence="4" id="KW-0630">Potassium</keyword>
<sequence length="105" mass="11680">MTKTCMQEMTTFEGSETWNNDQENNQGRGINNAASGSLRVIIHAHKPDEETTDPGNLVQLPESVQELLDLAEKKLGKRGSVIVMEDGSQVEDLDALRDNDHLFIL</sequence>
<keyword evidence="5" id="KW-0407">Ion channel</keyword>
<evidence type="ECO:0000256" key="2">
    <source>
        <dbReference type="ARBA" id="ARBA00022826"/>
    </source>
</evidence>
<reference evidence="8" key="1">
    <citation type="journal article" date="2023" name="bioRxiv">
        <title>Improved chromosome-level genome assembly for marigold (Tagetes erecta).</title>
        <authorList>
            <person name="Jiang F."/>
            <person name="Yuan L."/>
            <person name="Wang S."/>
            <person name="Wang H."/>
            <person name="Xu D."/>
            <person name="Wang A."/>
            <person name="Fan W."/>
        </authorList>
    </citation>
    <scope>NUCLEOTIDE SEQUENCE</scope>
    <source>
        <strain evidence="8">WSJ</strain>
        <tissue evidence="8">Leaf</tissue>
    </source>
</reference>
<dbReference type="PROSITE" id="PS51490">
    <property type="entry name" value="KHA"/>
    <property type="match status" value="1"/>
</dbReference>
<dbReference type="InterPro" id="IPR021789">
    <property type="entry name" value="KHA_dom"/>
</dbReference>
<evidence type="ECO:0000259" key="7">
    <source>
        <dbReference type="PROSITE" id="PS51490"/>
    </source>
</evidence>
<dbReference type="AlphaFoldDB" id="A0AAD8LEP6"/>
<dbReference type="Proteomes" id="UP001229421">
    <property type="component" value="Unassembled WGS sequence"/>
</dbReference>
<organism evidence="8 9">
    <name type="scientific">Tagetes erecta</name>
    <name type="common">African marigold</name>
    <dbReference type="NCBI Taxonomy" id="13708"/>
    <lineage>
        <taxon>Eukaryota</taxon>
        <taxon>Viridiplantae</taxon>
        <taxon>Streptophyta</taxon>
        <taxon>Embryophyta</taxon>
        <taxon>Tracheophyta</taxon>
        <taxon>Spermatophyta</taxon>
        <taxon>Magnoliopsida</taxon>
        <taxon>eudicotyledons</taxon>
        <taxon>Gunneridae</taxon>
        <taxon>Pentapetalae</taxon>
        <taxon>asterids</taxon>
        <taxon>campanulids</taxon>
        <taxon>Asterales</taxon>
        <taxon>Asteraceae</taxon>
        <taxon>Asteroideae</taxon>
        <taxon>Heliantheae alliance</taxon>
        <taxon>Tageteae</taxon>
        <taxon>Tagetes</taxon>
    </lineage>
</organism>
<protein>
    <recommendedName>
        <fullName evidence="7">KHA domain-containing protein</fullName>
    </recommendedName>
</protein>
<evidence type="ECO:0000256" key="3">
    <source>
        <dbReference type="ARBA" id="ARBA00022882"/>
    </source>
</evidence>
<keyword evidence="3" id="KW-0813">Transport</keyword>
<keyword evidence="3" id="KW-0851">Voltage-gated channel</keyword>
<name>A0AAD8LEP6_TARER</name>
<proteinExistence type="predicted"/>
<accession>A0AAD8LEP6</accession>
<evidence type="ECO:0000256" key="1">
    <source>
        <dbReference type="ARBA" id="ARBA00022538"/>
    </source>
</evidence>
<gene>
    <name evidence="8" type="ORF">QVD17_04024</name>
</gene>
<dbReference type="GO" id="GO:0034702">
    <property type="term" value="C:monoatomic ion channel complex"/>
    <property type="evidence" value="ECO:0007669"/>
    <property type="project" value="UniProtKB-KW"/>
</dbReference>
<dbReference type="PANTHER" id="PTHR45743">
    <property type="entry name" value="POTASSIUM CHANNEL AKT1"/>
    <property type="match status" value="1"/>
</dbReference>
<keyword evidence="1" id="KW-0633">Potassium transport</keyword>